<gene>
    <name evidence="2" type="ORF">D8S82_06020</name>
</gene>
<proteinExistence type="predicted"/>
<dbReference type="SUPFAM" id="SSF52540">
    <property type="entry name" value="P-loop containing nucleoside triphosphate hydrolases"/>
    <property type="match status" value="2"/>
</dbReference>
<dbReference type="Gene3D" id="2.30.30.940">
    <property type="match status" value="1"/>
</dbReference>
<dbReference type="EMBL" id="VIFX01000005">
    <property type="protein sequence ID" value="TQR87735.1"/>
    <property type="molecule type" value="Genomic_DNA"/>
</dbReference>
<organism evidence="2 3">
    <name type="scientific">Mycolicibacterium hodleri</name>
    <dbReference type="NCBI Taxonomy" id="49897"/>
    <lineage>
        <taxon>Bacteria</taxon>
        <taxon>Bacillati</taxon>
        <taxon>Actinomycetota</taxon>
        <taxon>Actinomycetes</taxon>
        <taxon>Mycobacteriales</taxon>
        <taxon>Mycobacteriaceae</taxon>
        <taxon>Mycolicibacterium</taxon>
    </lineage>
</organism>
<evidence type="ECO:0000313" key="2">
    <source>
        <dbReference type="EMBL" id="TQR87735.1"/>
    </source>
</evidence>
<feature type="domain" description="TrwC relaxase" evidence="1">
    <location>
        <begin position="10"/>
        <end position="431"/>
    </location>
</feature>
<dbReference type="Proteomes" id="UP000315759">
    <property type="component" value="Unassembled WGS sequence"/>
</dbReference>
<dbReference type="Pfam" id="PF13604">
    <property type="entry name" value="AAA_30"/>
    <property type="match status" value="1"/>
</dbReference>
<accession>A0A544W680</accession>
<keyword evidence="3" id="KW-1185">Reference proteome</keyword>
<reference evidence="2 3" key="1">
    <citation type="submission" date="2018-10" db="EMBL/GenBank/DDBJ databases">
        <title>Draft genome of Mycobacterium hodleri strain B.</title>
        <authorList>
            <person name="Amande T.J."/>
            <person name="Mcgenity T.J."/>
        </authorList>
    </citation>
    <scope>NUCLEOTIDE SEQUENCE [LARGE SCALE GENOMIC DNA]</scope>
    <source>
        <strain evidence="2 3">B</strain>
    </source>
</reference>
<dbReference type="RefSeq" id="WP_142551185.1">
    <property type="nucleotide sequence ID" value="NZ_VIFX01000005.1"/>
</dbReference>
<evidence type="ECO:0000259" key="1">
    <source>
        <dbReference type="Pfam" id="PF08751"/>
    </source>
</evidence>
<dbReference type="SUPFAM" id="SSF55464">
    <property type="entry name" value="Origin of replication-binding domain, RBD-like"/>
    <property type="match status" value="1"/>
</dbReference>
<dbReference type="InterPro" id="IPR027417">
    <property type="entry name" value="P-loop_NTPase"/>
</dbReference>
<dbReference type="Pfam" id="PF08751">
    <property type="entry name" value="TrwC"/>
    <property type="match status" value="1"/>
</dbReference>
<dbReference type="Gene3D" id="3.40.50.300">
    <property type="entry name" value="P-loop containing nucleotide triphosphate hydrolases"/>
    <property type="match status" value="2"/>
</dbReference>
<protein>
    <submittedName>
        <fullName evidence="2">AAA family ATPase</fullName>
    </submittedName>
</protein>
<dbReference type="NCBIfam" id="NF041492">
    <property type="entry name" value="MobF"/>
    <property type="match status" value="1"/>
</dbReference>
<dbReference type="InterPro" id="IPR014862">
    <property type="entry name" value="TrwC"/>
</dbReference>
<comment type="caution">
    <text evidence="2">The sequence shown here is derived from an EMBL/GenBank/DDBJ whole genome shotgun (WGS) entry which is preliminary data.</text>
</comment>
<evidence type="ECO:0000313" key="3">
    <source>
        <dbReference type="Proteomes" id="UP000315759"/>
    </source>
</evidence>
<name>A0A544W680_9MYCO</name>
<sequence>MVMTLHKLTAGDGYLYLVRQVAAADSTERGRSTLADYYSAKGETPGRWLGRGLAALSDTGRCDVSPQVREEFWTVEPESGVSEAQMRALYGVGLHPNAERIESYVAGHSVGATQRAASRLGREFLVRDGEPELARRLAVAFRDHNAEAGAHWNATIDPDVRAQIRTRVATDLFTEEYGRPPGDDRELSGFIARNTRAKTTAVAGYDLTFSPVKSVSALWAIAPLSVAEQIEAAHDAAVADVLEWLQDQATFTRTGAGGVAQVDTEGLIAAAFTHRDSRARDPDLHTHVAISNKVSHVDANGVRRWLALDGQPLHRVTVAASELYNTRLEAHMIEGLGVRFVEQSRGRGKRPVREVLGMSSQLMSRWSTRRAAIEARTAELAKAFQTDHGREPTNVEIIALAQQATLESREAKHEPRSLAEQRQVWRTQAVEVLGRNGVNQMLADTLAAPGAARVAAEIDDEWIAARAGELIATVAESRSTWQRHHVRAEALRMARGHDMAHDVALVERLTNTALGEGFSIPHARVADAELGEPVALRRRDGASVYSRHGVEVYTTRETLAAERRILDAVHRRDGRVATAADVELALADSTARGRTLNPGQVALVTEMATCGRRVALALAPAGTGKTTAMAALAHAWRSSGGHVIGLAPTADAAIVLGEDLGATTDTLDKYVWSANPATAAMSRVPDWFTEVGPGTLIVVDEAGKAATAGLDAMIADALRKGARVVLIGDDGQLSSISAGGILRDIAETTDALPLSEVVRFKSPAEAAAGLALHDADPAGIGFYIDNHRIHVGTDETAADMAYQAWRADLAAGGDSILLAPTNDVIDALNARARTDRLAADPEAATNPTVVLADQLHASVGDTIRTRKNNRRITIGRTDFVRNGYRYTITEVLPDGGVRARHLRSGLVVTLPADYLAEHVTLGYAATIDSAQGLTAGGRTTRGTCHIVGSDMLTRQHLYVALTRGTDENHLYLSTAEGDPHRLLSPKATHPDTAVDVLTRILARDGAQVSATTAARQAADPATRLQAAADMYYDALGAAAENRLGVGARDRLDAIADAVIPQLSQREAWPVLRRNLSVLALRGADPRELLTEALAKGSVSDAADPAAVLDHRIDPAGTHSAGIGVLRWLPAVPAALADDPQWGAYLARREKLVEDLAKEIRERARGWTNATAPAWARPLITVNPVLTAEIAVFRAATGVSEADTRITGPRQFPVRTRGVQAALQRQAATDIGRHSADTSRWNDVIDAIDPRLRSDAYWPQLAAQLVQAARITPHLRQIIITAAEQGPLPDELPAAALWWRISGALSPTATLATTHSRLRPPWVTDIDVVFGTALAETITSDPAWPGLVAAISAADPQKWTPRDLLHVAAEQLADATDEDHPIPPGDYARLITYTVDAFTHRLQARLGVDFEDLPAPEHAPFDPAEEALFPPDPQNPYAHVEEHSPFDDSVDIAPPEEIDPFEYWAEEYAGLQFEDLAANRPTPELGSTMDAFLARRAEYRNVCDELKTLSAAIRDGNGPALRAIAGELVRMRRQADADRPYSHALTDVMEQWSDADARYSETLRLIEHSRTQLDLLLATSDAEELDIISARQTIAFYTDMLPEQPPALQFHQALADAQAARAAAAGAADKIVTERDIAAARGDAERADIDALNALRARRPVLRRELERAERDIATAFAAAQIATSDTLEQLLESARSEVALLQVAGHLDAKRTPLLIPDAALSGLEPQTADRLKSVAAQPYRLAVIRADITDSETAAALYTLRNAANAEDRKVLWLSPTEASSTPALDADLADTIATIEHAHQQVSQQQWALPPGAIVVIEDPAAAEPDQLVDLARHAAAAGARLVLLDPGTSRGPSSSAVQLLTLSLPWNRALTVTPSAPRDPLLASTPAVTLADRLGHKRLSEPWLQLLAQYDTAARAVRSTQRRHLALGWRAADVAASRDRDRTLSAGIDD</sequence>
<dbReference type="CDD" id="cd18809">
    <property type="entry name" value="SF1_C_RecD"/>
    <property type="match status" value="1"/>
</dbReference>